<evidence type="ECO:0000259" key="1">
    <source>
        <dbReference type="Pfam" id="PF14033"/>
    </source>
</evidence>
<dbReference type="InterPro" id="IPR025340">
    <property type="entry name" value="DUF4246"/>
</dbReference>
<dbReference type="PANTHER" id="PTHR33119:SF1">
    <property type="entry name" value="FE2OG DIOXYGENASE DOMAIN-CONTAINING PROTEIN"/>
    <property type="match status" value="1"/>
</dbReference>
<evidence type="ECO:0000259" key="2">
    <source>
        <dbReference type="Pfam" id="PF21666"/>
    </source>
</evidence>
<dbReference type="InterPro" id="IPR049207">
    <property type="entry name" value="DUF4246_N"/>
</dbReference>
<sequence length="592" mass="69107">MSFRPGFEQVPRTQSTPFDLPGLTLPLSFKPQRDWHDLVYGNALDTDDIQDGYVGHLFVVRELTMMRIMETITDKPNWEEKIFNEEITAKWRKEIVYGENVTESMMDFVLAELRWKTDEYKKTGLIESYDPGVVKSDTAIPRDIQQRLQDLAKALEQEGPKDYHPNSDDKVVDLVHPSLFPLVYGQTNVLRDRFIGIDDCFRSVGLGEPIEVRDVPNAHWYNYPGYSNQFQWLPCEVKFDSNSECRIASYINNLHPAKHRDLYRVIEQVLTRTIPLWEQSLANKFDSNRIPYKEIEYLPSAEPEPEWTSDDEEDEDDYYDRHHEWRNARQPKHPDACTFKPPENHFRERPNLQANYADKGLQVIVKMANIELTPEKPNYDGGSWHIEGQLNERICATAIYYYDCENITDNTLSFRHRADDTFFEDFHRYEQGEFAFLRVFGFEPDAGIDGGEDHFTQDLGGVSCREGRLLTFPNTLQHCVSPFSLADPSKPGHRKILAFFLIDPTRRIISTANVPPQREDWCDEWMDAVQKALGHHRLPVELQDMIMRDVNYASMSMDAAKYYRLRLMEERSVKSTDANREFEQGGFNLCEH</sequence>
<dbReference type="OrthoDB" id="415532at2759"/>
<dbReference type="InterPro" id="IPR049192">
    <property type="entry name" value="DUF4246_C"/>
</dbReference>
<dbReference type="EMBL" id="AP024449">
    <property type="protein sequence ID" value="BCS28492.1"/>
    <property type="molecule type" value="Genomic_DNA"/>
</dbReference>
<reference evidence="3" key="2">
    <citation type="submission" date="2021-02" db="EMBL/GenBank/DDBJ databases">
        <title>Aspergillus puulaauensis MK2 genome sequence.</title>
        <authorList>
            <person name="Futagami T."/>
            <person name="Mori K."/>
            <person name="Kadooka C."/>
            <person name="Tanaka T."/>
        </authorList>
    </citation>
    <scope>NUCLEOTIDE SEQUENCE</scope>
    <source>
        <strain evidence="3">MK2</strain>
    </source>
</reference>
<dbReference type="KEGG" id="apuu:APUU_70062A"/>
<dbReference type="AlphaFoldDB" id="A0A7R7XVH0"/>
<dbReference type="RefSeq" id="XP_041560678.1">
    <property type="nucleotide sequence ID" value="XM_041694894.1"/>
</dbReference>
<dbReference type="PANTHER" id="PTHR33119">
    <property type="entry name" value="IFI3P"/>
    <property type="match status" value="1"/>
</dbReference>
<gene>
    <name evidence="3" type="ORF">APUU_70062A</name>
</gene>
<dbReference type="GeneID" id="64978489"/>
<feature type="domain" description="DUF4246" evidence="1">
    <location>
        <begin position="103"/>
        <end position="524"/>
    </location>
</feature>
<keyword evidence="4" id="KW-1185">Reference proteome</keyword>
<accession>A0A7R7XVH0</accession>
<proteinExistence type="predicted"/>
<evidence type="ECO:0000313" key="3">
    <source>
        <dbReference type="EMBL" id="BCS28492.1"/>
    </source>
</evidence>
<name>A0A7R7XVH0_9EURO</name>
<dbReference type="Proteomes" id="UP000654913">
    <property type="component" value="Chromosome 7"/>
</dbReference>
<organism evidence="3 4">
    <name type="scientific">Aspergillus puulaauensis</name>
    <dbReference type="NCBI Taxonomy" id="1220207"/>
    <lineage>
        <taxon>Eukaryota</taxon>
        <taxon>Fungi</taxon>
        <taxon>Dikarya</taxon>
        <taxon>Ascomycota</taxon>
        <taxon>Pezizomycotina</taxon>
        <taxon>Eurotiomycetes</taxon>
        <taxon>Eurotiomycetidae</taxon>
        <taxon>Eurotiales</taxon>
        <taxon>Aspergillaceae</taxon>
        <taxon>Aspergillus</taxon>
    </lineage>
</organism>
<protein>
    <submittedName>
        <fullName evidence="3">Uncharacterized protein</fullName>
    </submittedName>
</protein>
<dbReference type="Pfam" id="PF14033">
    <property type="entry name" value="DUF4246"/>
    <property type="match status" value="1"/>
</dbReference>
<reference evidence="3" key="1">
    <citation type="submission" date="2021-01" db="EMBL/GenBank/DDBJ databases">
        <authorList>
            <consortium name="Aspergillus puulaauensis MK2 genome sequencing consortium"/>
            <person name="Kazuki M."/>
            <person name="Futagami T."/>
        </authorList>
    </citation>
    <scope>NUCLEOTIDE SEQUENCE</scope>
    <source>
        <strain evidence="3">MK2</strain>
    </source>
</reference>
<feature type="domain" description="DUF4246" evidence="2">
    <location>
        <begin position="20"/>
        <end position="94"/>
    </location>
</feature>
<evidence type="ECO:0000313" key="4">
    <source>
        <dbReference type="Proteomes" id="UP000654913"/>
    </source>
</evidence>
<dbReference type="Pfam" id="PF21666">
    <property type="entry name" value="DUF4246_N"/>
    <property type="match status" value="1"/>
</dbReference>